<evidence type="ECO:0000256" key="1">
    <source>
        <dbReference type="SAM" id="MobiDB-lite"/>
    </source>
</evidence>
<organism evidence="2 3">
    <name type="scientific">Trypanosoma equiperdum</name>
    <dbReference type="NCBI Taxonomy" id="5694"/>
    <lineage>
        <taxon>Eukaryota</taxon>
        <taxon>Discoba</taxon>
        <taxon>Euglenozoa</taxon>
        <taxon>Kinetoplastea</taxon>
        <taxon>Metakinetoplastina</taxon>
        <taxon>Trypanosomatida</taxon>
        <taxon>Trypanosomatidae</taxon>
        <taxon>Trypanosoma</taxon>
    </lineage>
</organism>
<dbReference type="GeneID" id="92374154"/>
<proteinExistence type="predicted"/>
<feature type="region of interest" description="Disordered" evidence="1">
    <location>
        <begin position="312"/>
        <end position="338"/>
    </location>
</feature>
<name>A0A1G4I1Y7_TRYEQ</name>
<comment type="caution">
    <text evidence="2">The sequence shown here is derived from an EMBL/GenBank/DDBJ whole genome shotgun (WGS) entry which is preliminary data.</text>
</comment>
<dbReference type="Proteomes" id="UP000195570">
    <property type="component" value="Unassembled WGS sequence"/>
</dbReference>
<keyword evidence="3" id="KW-1185">Reference proteome</keyword>
<dbReference type="EMBL" id="CZPT02000366">
    <property type="protein sequence ID" value="SCU65700.1"/>
    <property type="molecule type" value="Genomic_DNA"/>
</dbReference>
<sequence length="855" mass="94315">MLTSHRISCLQQMEKQLRRLVRGEPILKDARNGSHGVSVADSNFKRTHIALKNKLLFRRVPITLSLLERSLLPIIRMESSSSRKVTGSNNAHPPKELEVNEEVTVSASSATLVGYETTQKSHLVPQQSMSAVAKIPLEGRQRHNKRSILTHSEAMFRLFSSLHYLESERRKLYLHHTDRLKLKLTEAEAAVRAAGGRQGKTGPSRREAIGAVRGVNEDISILKDSLLARSYLSARLWRFLLRKELWTAAIEDSRTSERKEVPTVLILLLSLQRMSFGILQDVTQGHHLNACSPRFVVSLPSRSRRCNQEEIHSAEHETGDEGATSQSVHEERCETSEAPEDDSMITLMCGTLPLTAPESVQAKKRREISAGSTGMKKTSRNFVGSCRPYPRKLRWLPPRSCDALSLVVDSLALCSAVLTELNIKNIIIQWGQVVELFEVLTVVQSTASLLLAVGGTGDEEEVTKMHSVLRNLEDAMIAVGGSARQTILMEEYEVLSSLSSVCAIRLLLALDGLQLLPMCESSSQRLIMQLLSRIFPQLSTGTQSALLQKSRQTSLFAFATRGHRLKLFSNYGNKSAVTAALESIRSRARLQQRQMQAALRSKYLEEVNTQSISELARNVSVHSLVAALSLFARTVQDARRQVYETQGRLLTASLFLIESILTAVTFSSPRGGDGIIHHKDLAPLLLALTPLWSLAHERCKLLRDVSNVRHNKCLPGKGAGSPLAKSEVVMVRYATDVVFNAVNVALVQRVELVENDSPPHNAVDGMEVISPSNVAAIVTALGSWCDISPNGKGISFVATTAALLKRLLLSDVKMWQELRLLSDPRREAFARALTEVMGSVGAMDSSVTEVLASIG</sequence>
<gene>
    <name evidence="2" type="ORF">TEOVI_000021400</name>
</gene>
<dbReference type="RefSeq" id="XP_067077260.1">
    <property type="nucleotide sequence ID" value="XM_067221159.1"/>
</dbReference>
<evidence type="ECO:0000313" key="3">
    <source>
        <dbReference type="Proteomes" id="UP000195570"/>
    </source>
</evidence>
<reference evidence="2" key="1">
    <citation type="submission" date="2016-09" db="EMBL/GenBank/DDBJ databases">
        <authorList>
            <person name="Hebert L."/>
            <person name="Moumen B."/>
        </authorList>
    </citation>
    <scope>NUCLEOTIDE SEQUENCE [LARGE SCALE GENOMIC DNA]</scope>
    <source>
        <strain evidence="2">OVI</strain>
    </source>
</reference>
<dbReference type="AlphaFoldDB" id="A0A1G4I1Y7"/>
<dbReference type="VEuPathDB" id="TriTrypDB:TEOVI_000021400"/>
<evidence type="ECO:0000313" key="2">
    <source>
        <dbReference type="EMBL" id="SCU65700.1"/>
    </source>
</evidence>
<protein>
    <submittedName>
        <fullName evidence="2">Uncharacterized protein</fullName>
    </submittedName>
</protein>
<accession>A0A1G4I1Y7</accession>